<dbReference type="EMBL" id="MU117961">
    <property type="protein sequence ID" value="KAF9654390.1"/>
    <property type="molecule type" value="Genomic_DNA"/>
</dbReference>
<keyword evidence="2" id="KW-1185">Reference proteome</keyword>
<dbReference type="Proteomes" id="UP000886501">
    <property type="component" value="Unassembled WGS sequence"/>
</dbReference>
<organism evidence="1 2">
    <name type="scientific">Thelephora ganbajun</name>
    <name type="common">Ganba fungus</name>
    <dbReference type="NCBI Taxonomy" id="370292"/>
    <lineage>
        <taxon>Eukaryota</taxon>
        <taxon>Fungi</taxon>
        <taxon>Dikarya</taxon>
        <taxon>Basidiomycota</taxon>
        <taxon>Agaricomycotina</taxon>
        <taxon>Agaricomycetes</taxon>
        <taxon>Thelephorales</taxon>
        <taxon>Thelephoraceae</taxon>
        <taxon>Thelephora</taxon>
    </lineage>
</organism>
<proteinExistence type="predicted"/>
<evidence type="ECO:0000313" key="1">
    <source>
        <dbReference type="EMBL" id="KAF9654390.1"/>
    </source>
</evidence>
<reference evidence="1" key="1">
    <citation type="submission" date="2019-10" db="EMBL/GenBank/DDBJ databases">
        <authorList>
            <consortium name="DOE Joint Genome Institute"/>
            <person name="Kuo A."/>
            <person name="Miyauchi S."/>
            <person name="Kiss E."/>
            <person name="Drula E."/>
            <person name="Kohler A."/>
            <person name="Sanchez-Garcia M."/>
            <person name="Andreopoulos B."/>
            <person name="Barry K.W."/>
            <person name="Bonito G."/>
            <person name="Buee M."/>
            <person name="Carver A."/>
            <person name="Chen C."/>
            <person name="Cichocki N."/>
            <person name="Clum A."/>
            <person name="Culley D."/>
            <person name="Crous P.W."/>
            <person name="Fauchery L."/>
            <person name="Girlanda M."/>
            <person name="Hayes R."/>
            <person name="Keri Z."/>
            <person name="Labutti K."/>
            <person name="Lipzen A."/>
            <person name="Lombard V."/>
            <person name="Magnuson J."/>
            <person name="Maillard F."/>
            <person name="Morin E."/>
            <person name="Murat C."/>
            <person name="Nolan M."/>
            <person name="Ohm R."/>
            <person name="Pangilinan J."/>
            <person name="Pereira M."/>
            <person name="Perotto S."/>
            <person name="Peter M."/>
            <person name="Riley R."/>
            <person name="Sitrit Y."/>
            <person name="Stielow B."/>
            <person name="Szollosi G."/>
            <person name="Zifcakova L."/>
            <person name="Stursova M."/>
            <person name="Spatafora J.W."/>
            <person name="Tedersoo L."/>
            <person name="Vaario L.-M."/>
            <person name="Yamada A."/>
            <person name="Yan M."/>
            <person name="Wang P."/>
            <person name="Xu J."/>
            <person name="Bruns T."/>
            <person name="Baldrian P."/>
            <person name="Vilgalys R."/>
            <person name="Henrissat B."/>
            <person name="Grigoriev I.V."/>
            <person name="Hibbett D."/>
            <person name="Nagy L.G."/>
            <person name="Martin F.M."/>
        </authorList>
    </citation>
    <scope>NUCLEOTIDE SEQUENCE</scope>
    <source>
        <strain evidence="1">P2</strain>
    </source>
</reference>
<name>A0ACB6ZY92_THEGA</name>
<sequence length="360" mass="39349">MQQTLKSILVLGAGSFGSCLADHLGDSEHHVYLWSRSKEFCDHFNQQHRCIHQLTDHQFSTHITAVGPEFPDRALVEKIDILLFAIPTEGVRSNLVALKPVLNFDRLPLLIFVNKGIEISTQCITMEIIADELGPEVAKVTTFLSGPSFAKEIVRRQPTSVSIASLTPERAQQAAEVFHQPWFRCDDPIGVELAGAMKNVYAIVAGAADGLGFENNTRASLITRALSEMTRVGKAYGANPLTYLGLAGVGDLILTCSSPLSRNYTVGKRLAAGEKIEDIVKSLGSVAEGVATSKALKSVIDDLKLDLPIANSVYEVLYEGKDVKERAQFLMSLPSVPELELPEDELSEPVRRLRARLGIE</sequence>
<comment type="caution">
    <text evidence="1">The sequence shown here is derived from an EMBL/GenBank/DDBJ whole genome shotgun (WGS) entry which is preliminary data.</text>
</comment>
<reference evidence="1" key="2">
    <citation type="journal article" date="2020" name="Nat. Commun.">
        <title>Large-scale genome sequencing of mycorrhizal fungi provides insights into the early evolution of symbiotic traits.</title>
        <authorList>
            <person name="Miyauchi S."/>
            <person name="Kiss E."/>
            <person name="Kuo A."/>
            <person name="Drula E."/>
            <person name="Kohler A."/>
            <person name="Sanchez-Garcia M."/>
            <person name="Morin E."/>
            <person name="Andreopoulos B."/>
            <person name="Barry K.W."/>
            <person name="Bonito G."/>
            <person name="Buee M."/>
            <person name="Carver A."/>
            <person name="Chen C."/>
            <person name="Cichocki N."/>
            <person name="Clum A."/>
            <person name="Culley D."/>
            <person name="Crous P.W."/>
            <person name="Fauchery L."/>
            <person name="Girlanda M."/>
            <person name="Hayes R.D."/>
            <person name="Keri Z."/>
            <person name="LaButti K."/>
            <person name="Lipzen A."/>
            <person name="Lombard V."/>
            <person name="Magnuson J."/>
            <person name="Maillard F."/>
            <person name="Murat C."/>
            <person name="Nolan M."/>
            <person name="Ohm R.A."/>
            <person name="Pangilinan J."/>
            <person name="Pereira M.F."/>
            <person name="Perotto S."/>
            <person name="Peter M."/>
            <person name="Pfister S."/>
            <person name="Riley R."/>
            <person name="Sitrit Y."/>
            <person name="Stielow J.B."/>
            <person name="Szollosi G."/>
            <person name="Zifcakova L."/>
            <person name="Stursova M."/>
            <person name="Spatafora J.W."/>
            <person name="Tedersoo L."/>
            <person name="Vaario L.M."/>
            <person name="Yamada A."/>
            <person name="Yan M."/>
            <person name="Wang P."/>
            <person name="Xu J."/>
            <person name="Bruns T."/>
            <person name="Baldrian P."/>
            <person name="Vilgalys R."/>
            <person name="Dunand C."/>
            <person name="Henrissat B."/>
            <person name="Grigoriev I.V."/>
            <person name="Hibbett D."/>
            <person name="Nagy L.G."/>
            <person name="Martin F.M."/>
        </authorList>
    </citation>
    <scope>NUCLEOTIDE SEQUENCE</scope>
    <source>
        <strain evidence="1">P2</strain>
    </source>
</reference>
<evidence type="ECO:0000313" key="2">
    <source>
        <dbReference type="Proteomes" id="UP000886501"/>
    </source>
</evidence>
<protein>
    <submittedName>
        <fullName evidence="1">NAD-dependent glycerol-3-phosphate dehydrogenase</fullName>
    </submittedName>
</protein>
<accession>A0ACB6ZY92</accession>
<gene>
    <name evidence="1" type="ORF">BDM02DRAFT_3152733</name>
</gene>